<accession>A0AAV1IY86</accession>
<sequence>MAVGLSLEVYPLTADDDKHRSITVFRVWHKSSANVKMRAYGSRQLFPAGLSSNYGGARGSIQCGLCSIPECAFKLNFSRTEKTSAMPLTSTNRAVAS</sequence>
<organism evidence="1 2">
    <name type="scientific">Leptosia nina</name>
    <dbReference type="NCBI Taxonomy" id="320188"/>
    <lineage>
        <taxon>Eukaryota</taxon>
        <taxon>Metazoa</taxon>
        <taxon>Ecdysozoa</taxon>
        <taxon>Arthropoda</taxon>
        <taxon>Hexapoda</taxon>
        <taxon>Insecta</taxon>
        <taxon>Pterygota</taxon>
        <taxon>Neoptera</taxon>
        <taxon>Endopterygota</taxon>
        <taxon>Lepidoptera</taxon>
        <taxon>Glossata</taxon>
        <taxon>Ditrysia</taxon>
        <taxon>Papilionoidea</taxon>
        <taxon>Pieridae</taxon>
        <taxon>Pierinae</taxon>
        <taxon>Leptosia</taxon>
    </lineage>
</organism>
<dbReference type="Proteomes" id="UP001497472">
    <property type="component" value="Unassembled WGS sequence"/>
</dbReference>
<dbReference type="EMBL" id="CAVLEF010000003">
    <property type="protein sequence ID" value="CAK1542204.1"/>
    <property type="molecule type" value="Genomic_DNA"/>
</dbReference>
<keyword evidence="2" id="KW-1185">Reference proteome</keyword>
<protein>
    <submittedName>
        <fullName evidence="1">Uncharacterized protein</fullName>
    </submittedName>
</protein>
<proteinExistence type="predicted"/>
<comment type="caution">
    <text evidence="1">The sequence shown here is derived from an EMBL/GenBank/DDBJ whole genome shotgun (WGS) entry which is preliminary data.</text>
</comment>
<dbReference type="AlphaFoldDB" id="A0AAV1IY86"/>
<reference evidence="1 2" key="1">
    <citation type="submission" date="2023-11" db="EMBL/GenBank/DDBJ databases">
        <authorList>
            <person name="Okamura Y."/>
        </authorList>
    </citation>
    <scope>NUCLEOTIDE SEQUENCE [LARGE SCALE GENOMIC DNA]</scope>
</reference>
<gene>
    <name evidence="1" type="ORF">LNINA_LOCUS2118</name>
</gene>
<evidence type="ECO:0000313" key="2">
    <source>
        <dbReference type="Proteomes" id="UP001497472"/>
    </source>
</evidence>
<name>A0AAV1IY86_9NEOP</name>
<evidence type="ECO:0000313" key="1">
    <source>
        <dbReference type="EMBL" id="CAK1542204.1"/>
    </source>
</evidence>